<evidence type="ECO:0000259" key="9">
    <source>
        <dbReference type="Pfam" id="PF17683"/>
    </source>
</evidence>
<keyword evidence="5" id="KW-0804">Transcription</keyword>
<dbReference type="CDD" id="cd07980">
    <property type="entry name" value="TFIIF_beta"/>
    <property type="match status" value="1"/>
</dbReference>
<dbReference type="SUPFAM" id="SSF50916">
    <property type="entry name" value="Rap30/74 interaction domains"/>
    <property type="match status" value="1"/>
</dbReference>
<feature type="region of interest" description="Disordered" evidence="7">
    <location>
        <begin position="166"/>
        <end position="188"/>
    </location>
</feature>
<dbReference type="Pfam" id="PF17683">
    <property type="entry name" value="TFIIF_beta_N"/>
    <property type="match status" value="1"/>
</dbReference>
<evidence type="ECO:0000256" key="4">
    <source>
        <dbReference type="ARBA" id="ARBA00023125"/>
    </source>
</evidence>
<dbReference type="PANTHER" id="PTHR10445:SF0">
    <property type="entry name" value="GENERAL TRANSCRIPTION FACTOR IIF SUBUNIT 2"/>
    <property type="match status" value="1"/>
</dbReference>
<keyword evidence="11" id="KW-1185">Reference proteome</keyword>
<dbReference type="PANTHER" id="PTHR10445">
    <property type="entry name" value="GENERAL TRANSCRIPTION FACTOR IIF SUBUNIT 2"/>
    <property type="match status" value="1"/>
</dbReference>
<accession>A0ABD1ZGL6</accession>
<keyword evidence="6" id="KW-0539">Nucleus</keyword>
<comment type="subcellular location">
    <subcellularLocation>
        <location evidence="1">Nucleus</location>
    </subcellularLocation>
</comment>
<feature type="region of interest" description="Disordered" evidence="7">
    <location>
        <begin position="242"/>
        <end position="268"/>
    </location>
</feature>
<evidence type="ECO:0000256" key="5">
    <source>
        <dbReference type="ARBA" id="ARBA00023163"/>
    </source>
</evidence>
<evidence type="ECO:0000313" key="11">
    <source>
        <dbReference type="Proteomes" id="UP001605036"/>
    </source>
</evidence>
<dbReference type="GO" id="GO:0006367">
    <property type="term" value="P:transcription initiation at RNA polymerase II promoter"/>
    <property type="evidence" value="ECO:0007669"/>
    <property type="project" value="UniProtKB-ARBA"/>
</dbReference>
<dbReference type="Pfam" id="PF02270">
    <property type="entry name" value="TFIIF_beta"/>
    <property type="match status" value="1"/>
</dbReference>
<dbReference type="GO" id="GO:0003677">
    <property type="term" value="F:DNA binding"/>
    <property type="evidence" value="ECO:0007669"/>
    <property type="project" value="UniProtKB-KW"/>
</dbReference>
<evidence type="ECO:0008006" key="12">
    <source>
        <dbReference type="Google" id="ProtNLM"/>
    </source>
</evidence>
<dbReference type="Proteomes" id="UP001605036">
    <property type="component" value="Unassembled WGS sequence"/>
</dbReference>
<keyword evidence="4" id="KW-0238">DNA-binding</keyword>
<protein>
    <recommendedName>
        <fullName evidence="12">Transcription initiation factor IIF subunit beta</fullName>
    </recommendedName>
</protein>
<evidence type="ECO:0000256" key="3">
    <source>
        <dbReference type="ARBA" id="ARBA00023015"/>
    </source>
</evidence>
<evidence type="ECO:0000256" key="2">
    <source>
        <dbReference type="ARBA" id="ARBA00009543"/>
    </source>
</evidence>
<organism evidence="10 11">
    <name type="scientific">Riccia fluitans</name>
    <dbReference type="NCBI Taxonomy" id="41844"/>
    <lineage>
        <taxon>Eukaryota</taxon>
        <taxon>Viridiplantae</taxon>
        <taxon>Streptophyta</taxon>
        <taxon>Embryophyta</taxon>
        <taxon>Marchantiophyta</taxon>
        <taxon>Marchantiopsida</taxon>
        <taxon>Marchantiidae</taxon>
        <taxon>Marchantiales</taxon>
        <taxon>Ricciaceae</taxon>
        <taxon>Riccia</taxon>
    </lineage>
</organism>
<dbReference type="EMBL" id="JBHFFA010000001">
    <property type="protein sequence ID" value="KAL2650227.1"/>
    <property type="molecule type" value="Genomic_DNA"/>
</dbReference>
<dbReference type="InterPro" id="IPR036388">
    <property type="entry name" value="WH-like_DNA-bd_sf"/>
</dbReference>
<sequence>MAGDAEEKPGGNPGPSVETQRAERNIWLLKVPNAVAYQWKQPPPVLGKLVLSIDPMGDPDDPNTTQFLMDVAAKDPEAPAKSYDLNFTKDVVPMHIFSETTQGKLAVEGKVEHKFDMKPTSIGDEEYRKLCRERLTKSLVKSRTVQRLENDRGSYMRPIPFTTFPVSSKDKKKPIAPPKQPEGKRIRRERNELEDIVFKLFERQANWSLKQLVHETDQPVAFLKEVLNDLCIYNKRGANQGTYELKPEYKRTGTDDQGADAKDSTTKS</sequence>
<evidence type="ECO:0000256" key="1">
    <source>
        <dbReference type="ARBA" id="ARBA00004123"/>
    </source>
</evidence>
<keyword evidence="3" id="KW-0805">Transcription regulation</keyword>
<dbReference type="GO" id="GO:0005634">
    <property type="term" value="C:nucleus"/>
    <property type="evidence" value="ECO:0007669"/>
    <property type="project" value="UniProtKB-SubCell"/>
</dbReference>
<dbReference type="InterPro" id="IPR011039">
    <property type="entry name" value="TFIIF_interaction"/>
</dbReference>
<dbReference type="InterPro" id="IPR040450">
    <property type="entry name" value="TFIIF_beta_HTH"/>
</dbReference>
<reference evidence="10 11" key="1">
    <citation type="submission" date="2024-09" db="EMBL/GenBank/DDBJ databases">
        <title>Chromosome-scale assembly of Riccia fluitans.</title>
        <authorList>
            <person name="Paukszto L."/>
            <person name="Sawicki J."/>
            <person name="Karawczyk K."/>
            <person name="Piernik-Szablinska J."/>
            <person name="Szczecinska M."/>
            <person name="Mazdziarz M."/>
        </authorList>
    </citation>
    <scope>NUCLEOTIDE SEQUENCE [LARGE SCALE GENOMIC DNA]</scope>
    <source>
        <strain evidence="10">Rf_01</strain>
        <tissue evidence="10">Aerial parts of the thallus</tissue>
    </source>
</reference>
<dbReference type="InterPro" id="IPR040504">
    <property type="entry name" value="TFIIF_beta_N"/>
</dbReference>
<dbReference type="FunFam" id="1.10.10.10:FF:000035">
    <property type="entry name" value="General transcription factor IIF subunit 2"/>
    <property type="match status" value="1"/>
</dbReference>
<gene>
    <name evidence="10" type="ORF">R1flu_018355</name>
</gene>
<proteinExistence type="inferred from homology"/>
<evidence type="ECO:0000256" key="6">
    <source>
        <dbReference type="ARBA" id="ARBA00023242"/>
    </source>
</evidence>
<dbReference type="AlphaFoldDB" id="A0ABD1ZGL6"/>
<feature type="compositionally biased region" description="Basic and acidic residues" evidence="7">
    <location>
        <begin position="245"/>
        <end position="268"/>
    </location>
</feature>
<dbReference type="SUPFAM" id="SSF46785">
    <property type="entry name" value="Winged helix' DNA-binding domain"/>
    <property type="match status" value="1"/>
</dbReference>
<evidence type="ECO:0000256" key="7">
    <source>
        <dbReference type="SAM" id="MobiDB-lite"/>
    </source>
</evidence>
<feature type="domain" description="TFIIF beta subunit HTH" evidence="8">
    <location>
        <begin position="187"/>
        <end position="250"/>
    </location>
</feature>
<name>A0ABD1ZGL6_9MARC</name>
<evidence type="ECO:0000313" key="10">
    <source>
        <dbReference type="EMBL" id="KAL2650227.1"/>
    </source>
</evidence>
<comment type="caution">
    <text evidence="10">The sequence shown here is derived from an EMBL/GenBank/DDBJ whole genome shotgun (WGS) entry which is preliminary data.</text>
</comment>
<comment type="similarity">
    <text evidence="2">Belongs to the TFIIF beta subunit family.</text>
</comment>
<dbReference type="InterPro" id="IPR036390">
    <property type="entry name" value="WH_DNA-bd_sf"/>
</dbReference>
<dbReference type="InterPro" id="IPR003196">
    <property type="entry name" value="TFIIF_beta"/>
</dbReference>
<evidence type="ECO:0000259" key="8">
    <source>
        <dbReference type="Pfam" id="PF02270"/>
    </source>
</evidence>
<dbReference type="Gene3D" id="1.10.10.10">
    <property type="entry name" value="Winged helix-like DNA-binding domain superfamily/Winged helix DNA-binding domain"/>
    <property type="match status" value="1"/>
</dbReference>
<feature type="domain" description="TFIIF beta subunit N-terminal" evidence="9">
    <location>
        <begin position="24"/>
        <end position="129"/>
    </location>
</feature>